<reference evidence="2" key="1">
    <citation type="journal article" date="2014" name="Int. J. Syst. Evol. Microbiol.">
        <title>Complete genome sequence of Corynebacterium casei LMG S-19264T (=DSM 44701T), isolated from a smear-ripened cheese.</title>
        <authorList>
            <consortium name="US DOE Joint Genome Institute (JGI-PGF)"/>
            <person name="Walter F."/>
            <person name="Albersmeier A."/>
            <person name="Kalinowski J."/>
            <person name="Ruckert C."/>
        </authorList>
    </citation>
    <scope>NUCLEOTIDE SEQUENCE</scope>
    <source>
        <strain evidence="2">CCM 7664</strain>
    </source>
</reference>
<organism evidence="2 3">
    <name type="scientific">Oxalicibacterium solurbis</name>
    <dbReference type="NCBI Taxonomy" id="69280"/>
    <lineage>
        <taxon>Bacteria</taxon>
        <taxon>Pseudomonadati</taxon>
        <taxon>Pseudomonadota</taxon>
        <taxon>Betaproteobacteria</taxon>
        <taxon>Burkholderiales</taxon>
        <taxon>Oxalobacteraceae</taxon>
        <taxon>Oxalicibacterium</taxon>
    </lineage>
</organism>
<evidence type="ECO:0000313" key="3">
    <source>
        <dbReference type="Proteomes" id="UP000627205"/>
    </source>
</evidence>
<sequence length="91" mass="10808">MILLLVAGLTAGASALAQSRYQHPSYGGFFAQDNRQRQNDNRREMDNRRFNNDRDAYRQPRRGERLSPDERRMLRQQIDEAGRDIYAPRRR</sequence>
<comment type="caution">
    <text evidence="2">The sequence shown here is derived from an EMBL/GenBank/DDBJ whole genome shotgun (WGS) entry which is preliminary data.</text>
</comment>
<evidence type="ECO:0000313" key="2">
    <source>
        <dbReference type="EMBL" id="GGI53062.1"/>
    </source>
</evidence>
<protein>
    <submittedName>
        <fullName evidence="2">Uncharacterized protein</fullName>
    </submittedName>
</protein>
<reference evidence="2" key="2">
    <citation type="submission" date="2020-09" db="EMBL/GenBank/DDBJ databases">
        <authorList>
            <person name="Sun Q."/>
            <person name="Sedlacek I."/>
        </authorList>
    </citation>
    <scope>NUCLEOTIDE SEQUENCE</scope>
    <source>
        <strain evidence="2">CCM 7664</strain>
    </source>
</reference>
<dbReference type="AlphaFoldDB" id="A0A8J3AUC3"/>
<name>A0A8J3AUC3_9BURK</name>
<dbReference type="EMBL" id="BMDP01000001">
    <property type="protein sequence ID" value="GGI53062.1"/>
    <property type="molecule type" value="Genomic_DNA"/>
</dbReference>
<accession>A0A8J3AUC3</accession>
<dbReference type="Proteomes" id="UP000627205">
    <property type="component" value="Unassembled WGS sequence"/>
</dbReference>
<keyword evidence="3" id="KW-1185">Reference proteome</keyword>
<feature type="compositionally biased region" description="Basic and acidic residues" evidence="1">
    <location>
        <begin position="34"/>
        <end position="91"/>
    </location>
</feature>
<proteinExistence type="predicted"/>
<feature type="region of interest" description="Disordered" evidence="1">
    <location>
        <begin position="27"/>
        <end position="91"/>
    </location>
</feature>
<evidence type="ECO:0000256" key="1">
    <source>
        <dbReference type="SAM" id="MobiDB-lite"/>
    </source>
</evidence>
<gene>
    <name evidence="2" type="ORF">GCM10011430_02360</name>
</gene>
<dbReference type="RefSeq" id="WP_229723899.1">
    <property type="nucleotide sequence ID" value="NZ_BMDP01000001.1"/>
</dbReference>